<feature type="domain" description="Ubiquitin-like" evidence="9">
    <location>
        <begin position="663"/>
        <end position="741"/>
    </location>
</feature>
<dbReference type="GO" id="GO:0016746">
    <property type="term" value="F:acyltransferase activity"/>
    <property type="evidence" value="ECO:0007669"/>
    <property type="project" value="UniProtKB-KW"/>
</dbReference>
<dbReference type="GO" id="GO:0008654">
    <property type="term" value="P:phospholipid biosynthetic process"/>
    <property type="evidence" value="ECO:0007669"/>
    <property type="project" value="TreeGrafter"/>
</dbReference>
<dbReference type="Pfam" id="PF02179">
    <property type="entry name" value="BAG"/>
    <property type="match status" value="1"/>
</dbReference>
<evidence type="ECO:0000256" key="8">
    <source>
        <dbReference type="SAM" id="Phobius"/>
    </source>
</evidence>
<dbReference type="SUPFAM" id="SSF54236">
    <property type="entry name" value="Ubiquitin-like"/>
    <property type="match status" value="1"/>
</dbReference>
<dbReference type="InterPro" id="IPR003103">
    <property type="entry name" value="BAG_domain"/>
</dbReference>
<dbReference type="GO" id="GO:0005783">
    <property type="term" value="C:endoplasmic reticulum"/>
    <property type="evidence" value="ECO:0007669"/>
    <property type="project" value="TreeGrafter"/>
</dbReference>
<evidence type="ECO:0000256" key="2">
    <source>
        <dbReference type="ARBA" id="ARBA00022679"/>
    </source>
</evidence>
<evidence type="ECO:0000259" key="10">
    <source>
        <dbReference type="PROSITE" id="PS51035"/>
    </source>
</evidence>
<feature type="transmembrane region" description="Helical" evidence="8">
    <location>
        <begin position="494"/>
        <end position="512"/>
    </location>
</feature>
<accession>A0A9E7FBY2</accession>
<feature type="transmembrane region" description="Helical" evidence="8">
    <location>
        <begin position="118"/>
        <end position="141"/>
    </location>
</feature>
<protein>
    <submittedName>
        <fullName evidence="11">MBOAT, membrane-bound O-acyltransferase family</fullName>
    </submittedName>
</protein>
<comment type="subcellular location">
    <subcellularLocation>
        <location evidence="1">Membrane</location>
        <topology evidence="1">Multi-pass membrane protein</topology>
    </subcellularLocation>
</comment>
<feature type="compositionally biased region" description="Low complexity" evidence="7">
    <location>
        <begin position="861"/>
        <end position="879"/>
    </location>
</feature>
<organism evidence="11 12">
    <name type="scientific">Musa troglodytarum</name>
    <name type="common">fe'i banana</name>
    <dbReference type="NCBI Taxonomy" id="320322"/>
    <lineage>
        <taxon>Eukaryota</taxon>
        <taxon>Viridiplantae</taxon>
        <taxon>Streptophyta</taxon>
        <taxon>Embryophyta</taxon>
        <taxon>Tracheophyta</taxon>
        <taxon>Spermatophyta</taxon>
        <taxon>Magnoliopsida</taxon>
        <taxon>Liliopsida</taxon>
        <taxon>Zingiberales</taxon>
        <taxon>Musaceae</taxon>
        <taxon>Musa</taxon>
    </lineage>
</organism>
<keyword evidence="12" id="KW-1185">Reference proteome</keyword>
<evidence type="ECO:0000313" key="11">
    <source>
        <dbReference type="EMBL" id="URD92501.1"/>
    </source>
</evidence>
<dbReference type="Pfam" id="PF03062">
    <property type="entry name" value="MBOAT"/>
    <property type="match status" value="2"/>
</dbReference>
<dbReference type="InterPro" id="IPR049941">
    <property type="entry name" value="LPLAT_7/PORCN-like"/>
</dbReference>
<feature type="transmembrane region" description="Helical" evidence="8">
    <location>
        <begin position="47"/>
        <end position="73"/>
    </location>
</feature>
<keyword evidence="5 8" id="KW-0472">Membrane</keyword>
<evidence type="ECO:0000313" key="12">
    <source>
        <dbReference type="Proteomes" id="UP001055439"/>
    </source>
</evidence>
<proteinExistence type="predicted"/>
<dbReference type="OrthoDB" id="286734at2759"/>
<dbReference type="GO" id="GO:0030258">
    <property type="term" value="P:lipid modification"/>
    <property type="evidence" value="ECO:0007669"/>
    <property type="project" value="TreeGrafter"/>
</dbReference>
<evidence type="ECO:0000256" key="4">
    <source>
        <dbReference type="ARBA" id="ARBA00022989"/>
    </source>
</evidence>
<evidence type="ECO:0000256" key="1">
    <source>
        <dbReference type="ARBA" id="ARBA00004141"/>
    </source>
</evidence>
<feature type="region of interest" description="Disordered" evidence="7">
    <location>
        <begin position="848"/>
        <end position="900"/>
    </location>
</feature>
<keyword evidence="4 8" id="KW-1133">Transmembrane helix</keyword>
<dbReference type="InterPro" id="IPR004299">
    <property type="entry name" value="MBOAT_fam"/>
</dbReference>
<evidence type="ECO:0000256" key="5">
    <source>
        <dbReference type="ARBA" id="ARBA00023136"/>
    </source>
</evidence>
<dbReference type="Gene3D" id="1.20.58.120">
    <property type="entry name" value="BAG domain"/>
    <property type="match status" value="1"/>
</dbReference>
<feature type="transmembrane region" description="Helical" evidence="8">
    <location>
        <begin position="559"/>
        <end position="581"/>
    </location>
</feature>
<dbReference type="PROSITE" id="PS51035">
    <property type="entry name" value="BAG"/>
    <property type="match status" value="1"/>
</dbReference>
<dbReference type="GO" id="GO:0016020">
    <property type="term" value="C:membrane"/>
    <property type="evidence" value="ECO:0007669"/>
    <property type="project" value="UniProtKB-SubCell"/>
</dbReference>
<dbReference type="PANTHER" id="PTHR13906:SF4">
    <property type="entry name" value="LYSOPHOSPHOLIPID ACYLTRANSFERASE 6"/>
    <property type="match status" value="1"/>
</dbReference>
<dbReference type="GO" id="GO:0051087">
    <property type="term" value="F:protein-folding chaperone binding"/>
    <property type="evidence" value="ECO:0007669"/>
    <property type="project" value="InterPro"/>
</dbReference>
<feature type="transmembrane region" description="Helical" evidence="8">
    <location>
        <begin position="12"/>
        <end position="35"/>
    </location>
</feature>
<gene>
    <name evidence="11" type="ORF">MUK42_01225</name>
</gene>
<dbReference type="PROSITE" id="PS50053">
    <property type="entry name" value="UBIQUITIN_2"/>
    <property type="match status" value="1"/>
</dbReference>
<dbReference type="GO" id="GO:0019432">
    <property type="term" value="P:triglyceride biosynthetic process"/>
    <property type="evidence" value="ECO:0007669"/>
    <property type="project" value="TreeGrafter"/>
</dbReference>
<dbReference type="PANTHER" id="PTHR13906">
    <property type="entry name" value="PORCUPINE"/>
    <property type="match status" value="1"/>
</dbReference>
<dbReference type="EMBL" id="CP097505">
    <property type="protein sequence ID" value="URD92501.1"/>
    <property type="molecule type" value="Genomic_DNA"/>
</dbReference>
<evidence type="ECO:0000256" key="3">
    <source>
        <dbReference type="ARBA" id="ARBA00022692"/>
    </source>
</evidence>
<feature type="compositionally biased region" description="Low complexity" evidence="7">
    <location>
        <begin position="890"/>
        <end position="900"/>
    </location>
</feature>
<feature type="transmembrane region" description="Helical" evidence="8">
    <location>
        <begin position="533"/>
        <end position="553"/>
    </location>
</feature>
<dbReference type="Proteomes" id="UP001055439">
    <property type="component" value="Chromosome 3"/>
</dbReference>
<dbReference type="InterPro" id="IPR000626">
    <property type="entry name" value="Ubiquitin-like_dom"/>
</dbReference>
<feature type="transmembrane region" description="Helical" evidence="8">
    <location>
        <begin position="85"/>
        <end position="106"/>
    </location>
</feature>
<evidence type="ECO:0000256" key="6">
    <source>
        <dbReference type="ARBA" id="ARBA00023315"/>
    </source>
</evidence>
<keyword evidence="3 8" id="KW-0812">Transmembrane</keyword>
<dbReference type="AlphaFoldDB" id="A0A9E7FBY2"/>
<feature type="domain" description="BAG" evidence="10">
    <location>
        <begin position="767"/>
        <end position="845"/>
    </location>
</feature>
<evidence type="ECO:0000259" key="9">
    <source>
        <dbReference type="PROSITE" id="PS50053"/>
    </source>
</evidence>
<feature type="transmembrane region" description="Helical" evidence="8">
    <location>
        <begin position="367"/>
        <end position="390"/>
    </location>
</feature>
<name>A0A9E7FBY2_9LILI</name>
<dbReference type="SMART" id="SM00264">
    <property type="entry name" value="BAG"/>
    <property type="match status" value="1"/>
</dbReference>
<keyword evidence="6" id="KW-0012">Acyltransferase</keyword>
<dbReference type="Gene3D" id="3.10.20.90">
    <property type="entry name" value="Phosphatidylinositol 3-kinase Catalytic Subunit, Chain A, domain 1"/>
    <property type="match status" value="1"/>
</dbReference>
<evidence type="ECO:0000256" key="7">
    <source>
        <dbReference type="SAM" id="MobiDB-lite"/>
    </source>
</evidence>
<sequence length="939" mass="104784">MAMEMASMAAAIGVSVPVVRFLFCFVATIPVSLAWRLVPGTLPRHLYAALSGAVLSYLSFGASSNLHFLIPMAMSYASMLFIRRYAGRITFFIGFGYLIGCHVYYMSGDAWKEGGIDATGALMVLTLKVISCAINYSDGLLKEESLREAQKKNRLVRCPSLVEYIGYCLCCGSHFAGPVYEMKDYLEWTEHKGIWASSANSPLPSPLGATLRALLQAAICMGLYLQLVPHFPLSRFNEPIYYEWGFWHRLFYQYMSGFTARWKYYFIWSISEASIIISGFGFSGWSDSSPRKPLWDRAKNVDILGVEFATSAVQLPLVWNIQVSTWLRHYSEAERRVLAPSGETWQGAGGSWPLSSGRSQSTAKEGILTQVGLLLPFLALVVILVFFLTFAEGDSCGGARDVLALGWIPIGSDCLESIAKCLMGDEFELGLEATRRIHAPPPSPHFRLSRWKGDIFVNKYVYERLIQKGKKPGFFQLLATQTISAVWHGLYPGYIIFFVQSALMIAGSRVIYRWQQAVNAKNFLLRKMLTFTNFAYTLLVLNYSCIGFMVLSLKETLAAYQSVYFVGTVVPIIVILLSYIVKPARPAVKSSGVACFASLVDPLDSEDLRRKMRSKTGGSTAAFSPIKESPPPAEKAAEWEVRPCGMLVQKRGADADATAAPVPTIRVKVKHGSVYHEIYASSQATFVVVRRRRLTGELKKALSAKTGLHPLDMKLLYKDKEREPTAFLDTAGVKDKSKVVLEEDPTAQAKRLLDMRKTDKMEKAAKSIAAISLEVDRLASKVSALEAIVNRDGRVVEHDVTNLIESLMNELIKLDAIVADGDVKLQRRMQVKRVQKYVETLDAVKIKNAMPRAKVQPSKEQPQQNPTQPQNQQRHPIQQQKRDSQPTPRPYQQQNLQQPQVVVTTKWETFDSLLFMPSTSTSTAAASSAPHARLDWEPF</sequence>
<feature type="transmembrane region" description="Helical" evidence="8">
    <location>
        <begin position="264"/>
        <end position="285"/>
    </location>
</feature>
<dbReference type="InterPro" id="IPR029071">
    <property type="entry name" value="Ubiquitin-like_domsf"/>
</dbReference>
<dbReference type="SUPFAM" id="SSF63491">
    <property type="entry name" value="BAG domain"/>
    <property type="match status" value="1"/>
</dbReference>
<reference evidence="11" key="1">
    <citation type="submission" date="2022-05" db="EMBL/GenBank/DDBJ databases">
        <title>The Musa troglodytarum L. genome provides insights into the mechanism of non-climacteric behaviour and enrichment of carotenoids.</title>
        <authorList>
            <person name="Wang J."/>
        </authorList>
    </citation>
    <scope>NUCLEOTIDE SEQUENCE</scope>
    <source>
        <tissue evidence="11">Leaf</tissue>
    </source>
</reference>
<dbReference type="InterPro" id="IPR036533">
    <property type="entry name" value="BAG_dom_sf"/>
</dbReference>
<keyword evidence="2" id="KW-0808">Transferase</keyword>